<proteinExistence type="predicted"/>
<gene>
    <name evidence="1" type="ORF">SB6422_05418</name>
</gene>
<dbReference type="InterPro" id="IPR010444">
    <property type="entry name" value="Phage_lambda_Kil"/>
</dbReference>
<dbReference type="Proteomes" id="UP000317374">
    <property type="component" value="Unassembled WGS sequence"/>
</dbReference>
<evidence type="ECO:0000313" key="1">
    <source>
        <dbReference type="EMBL" id="VUS54628.1"/>
    </source>
</evidence>
<evidence type="ECO:0008006" key="3">
    <source>
        <dbReference type="Google" id="ProtNLM"/>
    </source>
</evidence>
<dbReference type="AlphaFoldDB" id="A0A564JDP6"/>
<organism evidence="1 2">
    <name type="scientific">Klebsiella huaxiensis</name>
    <dbReference type="NCBI Taxonomy" id="2153354"/>
    <lineage>
        <taxon>Bacteria</taxon>
        <taxon>Pseudomonadati</taxon>
        <taxon>Pseudomonadota</taxon>
        <taxon>Gammaproteobacteria</taxon>
        <taxon>Enterobacterales</taxon>
        <taxon>Enterobacteriaceae</taxon>
        <taxon>Klebsiella/Raoultella group</taxon>
        <taxon>Klebsiella</taxon>
    </lineage>
</organism>
<accession>A0A564JDP6</accession>
<dbReference type="RefSeq" id="WP_142513156.1">
    <property type="nucleotide sequence ID" value="NZ_CABGGW010000013.1"/>
</dbReference>
<name>A0A564JDP6_9ENTR</name>
<sequence length="97" mass="11048">MASLPKHDPHIQAAQSKLAIAHFIDDRDMWSQAMASMKFIYEAAKHIEDRMFLGCIRLYSALEIEDIECSMEMYGDLLSVSGDLLTAQYKINTEVSF</sequence>
<protein>
    <recommendedName>
        <fullName evidence="3">Host cell division inhibitory peptide Kil</fullName>
    </recommendedName>
</protein>
<evidence type="ECO:0000313" key="2">
    <source>
        <dbReference type="Proteomes" id="UP000317374"/>
    </source>
</evidence>
<dbReference type="EMBL" id="CABGGW010000013">
    <property type="protein sequence ID" value="VUS54628.1"/>
    <property type="molecule type" value="Genomic_DNA"/>
</dbReference>
<dbReference type="OrthoDB" id="6581026at2"/>
<dbReference type="Pfam" id="PF06301">
    <property type="entry name" value="Lambda_Kil"/>
    <property type="match status" value="1"/>
</dbReference>
<reference evidence="1 2" key="1">
    <citation type="submission" date="2019-07" db="EMBL/GenBank/DDBJ databases">
        <authorList>
            <person name="Brisse S."/>
            <person name="Rodrigues C."/>
            <person name="Thorpe H."/>
        </authorList>
    </citation>
    <scope>NUCLEOTIDE SEQUENCE [LARGE SCALE GENOMIC DNA]</scope>
    <source>
        <strain evidence="1">SB6422</strain>
    </source>
</reference>